<feature type="region of interest" description="Disordered" evidence="1">
    <location>
        <begin position="1"/>
        <end position="20"/>
    </location>
</feature>
<comment type="caution">
    <text evidence="2">The sequence shown here is derived from an EMBL/GenBank/DDBJ whole genome shotgun (WGS) entry which is preliminary data.</text>
</comment>
<proteinExistence type="predicted"/>
<dbReference type="EMBL" id="BEZZ01130292">
    <property type="protein sequence ID" value="GCC44466.1"/>
    <property type="molecule type" value="Genomic_DNA"/>
</dbReference>
<evidence type="ECO:0000313" key="3">
    <source>
        <dbReference type="Proteomes" id="UP000287033"/>
    </source>
</evidence>
<sequence length="100" mass="10713">MRHARSRTIARSGETGRIHLEQPRTNRFAGCLRHHIAGRHCRRLCTGAPVRNRPSRLAAPVMACTGRAARRLGAPGTGRMAVAAGAAGPEQSRADRIQAG</sequence>
<evidence type="ECO:0000256" key="1">
    <source>
        <dbReference type="SAM" id="MobiDB-lite"/>
    </source>
</evidence>
<name>A0A401TPB0_CHIPU</name>
<gene>
    <name evidence="2" type="ORF">chiPu_0028377</name>
</gene>
<dbReference type="AlphaFoldDB" id="A0A401TPB0"/>
<keyword evidence="3" id="KW-1185">Reference proteome</keyword>
<evidence type="ECO:0000313" key="2">
    <source>
        <dbReference type="EMBL" id="GCC44466.1"/>
    </source>
</evidence>
<dbReference type="Proteomes" id="UP000287033">
    <property type="component" value="Unassembled WGS sequence"/>
</dbReference>
<organism evidence="2 3">
    <name type="scientific">Chiloscyllium punctatum</name>
    <name type="common">Brownbanded bambooshark</name>
    <name type="synonym">Hemiscyllium punctatum</name>
    <dbReference type="NCBI Taxonomy" id="137246"/>
    <lineage>
        <taxon>Eukaryota</taxon>
        <taxon>Metazoa</taxon>
        <taxon>Chordata</taxon>
        <taxon>Craniata</taxon>
        <taxon>Vertebrata</taxon>
        <taxon>Chondrichthyes</taxon>
        <taxon>Elasmobranchii</taxon>
        <taxon>Galeomorphii</taxon>
        <taxon>Galeoidea</taxon>
        <taxon>Orectolobiformes</taxon>
        <taxon>Hemiscylliidae</taxon>
        <taxon>Chiloscyllium</taxon>
    </lineage>
</organism>
<reference evidence="2 3" key="1">
    <citation type="journal article" date="2018" name="Nat. Ecol. Evol.">
        <title>Shark genomes provide insights into elasmobranch evolution and the origin of vertebrates.</title>
        <authorList>
            <person name="Hara Y"/>
            <person name="Yamaguchi K"/>
            <person name="Onimaru K"/>
            <person name="Kadota M"/>
            <person name="Koyanagi M"/>
            <person name="Keeley SD"/>
            <person name="Tatsumi K"/>
            <person name="Tanaka K"/>
            <person name="Motone F"/>
            <person name="Kageyama Y"/>
            <person name="Nozu R"/>
            <person name="Adachi N"/>
            <person name="Nishimura O"/>
            <person name="Nakagawa R"/>
            <person name="Tanegashima C"/>
            <person name="Kiyatake I"/>
            <person name="Matsumoto R"/>
            <person name="Murakumo K"/>
            <person name="Nishida K"/>
            <person name="Terakita A"/>
            <person name="Kuratani S"/>
            <person name="Sato K"/>
            <person name="Hyodo S Kuraku.S."/>
        </authorList>
    </citation>
    <scope>NUCLEOTIDE SEQUENCE [LARGE SCALE GENOMIC DNA]</scope>
</reference>
<accession>A0A401TPB0</accession>
<feature type="non-terminal residue" evidence="2">
    <location>
        <position position="100"/>
    </location>
</feature>
<protein>
    <submittedName>
        <fullName evidence="2">Uncharacterized protein</fullName>
    </submittedName>
</protein>